<dbReference type="EMBL" id="CACRXK020009446">
    <property type="protein sequence ID" value="CAB4017209.1"/>
    <property type="molecule type" value="Genomic_DNA"/>
</dbReference>
<comment type="caution">
    <text evidence="2">The sequence shown here is derived from an EMBL/GenBank/DDBJ whole genome shotgun (WGS) entry which is preliminary data.</text>
</comment>
<dbReference type="Proteomes" id="UP001152795">
    <property type="component" value="Unassembled WGS sequence"/>
</dbReference>
<dbReference type="AlphaFoldDB" id="A0A6S7IJQ4"/>
<evidence type="ECO:0000313" key="3">
    <source>
        <dbReference type="Proteomes" id="UP001152795"/>
    </source>
</evidence>
<evidence type="ECO:0000313" key="2">
    <source>
        <dbReference type="EMBL" id="CAB4017209.1"/>
    </source>
</evidence>
<protein>
    <submittedName>
        <fullName evidence="2">Uncharacterized protein</fullName>
    </submittedName>
</protein>
<organism evidence="2 3">
    <name type="scientific">Paramuricea clavata</name>
    <name type="common">Red gorgonian</name>
    <name type="synonym">Violescent sea-whip</name>
    <dbReference type="NCBI Taxonomy" id="317549"/>
    <lineage>
        <taxon>Eukaryota</taxon>
        <taxon>Metazoa</taxon>
        <taxon>Cnidaria</taxon>
        <taxon>Anthozoa</taxon>
        <taxon>Octocorallia</taxon>
        <taxon>Malacalcyonacea</taxon>
        <taxon>Plexauridae</taxon>
        <taxon>Paramuricea</taxon>
    </lineage>
</organism>
<accession>A0A6S7IJQ4</accession>
<evidence type="ECO:0000256" key="1">
    <source>
        <dbReference type="SAM" id="MobiDB-lite"/>
    </source>
</evidence>
<keyword evidence="3" id="KW-1185">Reference proteome</keyword>
<feature type="compositionally biased region" description="Basic and acidic residues" evidence="1">
    <location>
        <begin position="9"/>
        <end position="24"/>
    </location>
</feature>
<name>A0A6S7IJQ4_PARCT</name>
<proteinExistence type="predicted"/>
<reference evidence="2" key="1">
    <citation type="submission" date="2020-04" db="EMBL/GenBank/DDBJ databases">
        <authorList>
            <person name="Alioto T."/>
            <person name="Alioto T."/>
            <person name="Gomez Garrido J."/>
        </authorList>
    </citation>
    <scope>NUCLEOTIDE SEQUENCE</scope>
    <source>
        <strain evidence="2">A484AB</strain>
    </source>
</reference>
<gene>
    <name evidence="2" type="ORF">PACLA_8A070026</name>
</gene>
<sequence>MAQSYGEEINTRMGERRAARNARDEQQGMVIVKAQQDLQKLVQRMYECLHNKVYDEGDKSMLKTLRPIIDLRSLALKVKQKGAAHVLALDGEQFTKDSKQLATNIVDVPDSGIRIQFREFIRRLERHVAQLNEEELCSIKLIKVSLEPERKLYVDIEMVMHVICVAAASMSVESVIESMVSIYENRNNKLRPISEERAVLEMNIACNGPELTHADSIIQESMTEYWKNSGKRKTGDWHFVRKSQNIRDFAVSKVVDRMSSAKPNLPFMT</sequence>
<feature type="region of interest" description="Disordered" evidence="1">
    <location>
        <begin position="1"/>
        <end position="24"/>
    </location>
</feature>